<evidence type="ECO:0000256" key="1">
    <source>
        <dbReference type="SAM" id="SignalP"/>
    </source>
</evidence>
<protein>
    <submittedName>
        <fullName evidence="2">Uncharacterized protein</fullName>
    </submittedName>
</protein>
<keyword evidence="3" id="KW-1185">Reference proteome</keyword>
<name>A0A226D8E5_FOLCA</name>
<evidence type="ECO:0000313" key="3">
    <source>
        <dbReference type="Proteomes" id="UP000198287"/>
    </source>
</evidence>
<proteinExistence type="predicted"/>
<keyword evidence="1" id="KW-0732">Signal</keyword>
<evidence type="ECO:0000313" key="2">
    <source>
        <dbReference type="EMBL" id="OXA41822.1"/>
    </source>
</evidence>
<accession>A0A226D8E5</accession>
<sequence>MLVTRIISFVVFGGVVCGCLAAPMKEVKDEKRAVMSGGGATYEIFPYKPGNNLDPWAQARQNAYSLGGGPGGGSYENNGYLPGAYPGAPSPMQTYQTYPPGYPTQ</sequence>
<dbReference type="PROSITE" id="PS51257">
    <property type="entry name" value="PROKAR_LIPOPROTEIN"/>
    <property type="match status" value="1"/>
</dbReference>
<feature type="chain" id="PRO_5012827384" evidence="1">
    <location>
        <begin position="22"/>
        <end position="105"/>
    </location>
</feature>
<comment type="caution">
    <text evidence="2">The sequence shown here is derived from an EMBL/GenBank/DDBJ whole genome shotgun (WGS) entry which is preliminary data.</text>
</comment>
<dbReference type="Proteomes" id="UP000198287">
    <property type="component" value="Unassembled WGS sequence"/>
</dbReference>
<feature type="signal peptide" evidence="1">
    <location>
        <begin position="1"/>
        <end position="21"/>
    </location>
</feature>
<dbReference type="AlphaFoldDB" id="A0A226D8E5"/>
<gene>
    <name evidence="2" type="ORF">Fcan01_23372</name>
</gene>
<organism evidence="2 3">
    <name type="scientific">Folsomia candida</name>
    <name type="common">Springtail</name>
    <dbReference type="NCBI Taxonomy" id="158441"/>
    <lineage>
        <taxon>Eukaryota</taxon>
        <taxon>Metazoa</taxon>
        <taxon>Ecdysozoa</taxon>
        <taxon>Arthropoda</taxon>
        <taxon>Hexapoda</taxon>
        <taxon>Collembola</taxon>
        <taxon>Entomobryomorpha</taxon>
        <taxon>Isotomoidea</taxon>
        <taxon>Isotomidae</taxon>
        <taxon>Proisotominae</taxon>
        <taxon>Folsomia</taxon>
    </lineage>
</organism>
<dbReference type="EMBL" id="LNIX01000028">
    <property type="protein sequence ID" value="OXA41822.1"/>
    <property type="molecule type" value="Genomic_DNA"/>
</dbReference>
<reference evidence="2 3" key="1">
    <citation type="submission" date="2015-12" db="EMBL/GenBank/DDBJ databases">
        <title>The genome of Folsomia candida.</title>
        <authorList>
            <person name="Faddeeva A."/>
            <person name="Derks M.F."/>
            <person name="Anvar Y."/>
            <person name="Smit S."/>
            <person name="Van Straalen N."/>
            <person name="Roelofs D."/>
        </authorList>
    </citation>
    <scope>NUCLEOTIDE SEQUENCE [LARGE SCALE GENOMIC DNA]</scope>
    <source>
        <strain evidence="2 3">VU population</strain>
        <tissue evidence="2">Whole body</tissue>
    </source>
</reference>